<comment type="similarity">
    <text evidence="1">Belongs to the 'GDSL' lipolytic enzyme family.</text>
</comment>
<gene>
    <name evidence="5" type="ORF">PQ465_18595</name>
</gene>
<feature type="domain" description="SGNH hydrolase-type esterase" evidence="4">
    <location>
        <begin position="203"/>
        <end position="354"/>
    </location>
</feature>
<dbReference type="PANTHER" id="PTHR43695">
    <property type="entry name" value="PUTATIVE (AFU_ORTHOLOGUE AFUA_2G17250)-RELATED"/>
    <property type="match status" value="1"/>
</dbReference>
<dbReference type="InterPro" id="IPR008979">
    <property type="entry name" value="Galactose-bd-like_sf"/>
</dbReference>
<keyword evidence="3" id="KW-0732">Signal</keyword>
<evidence type="ECO:0000313" key="6">
    <source>
        <dbReference type="Proteomes" id="UP001221558"/>
    </source>
</evidence>
<name>A0ABY7WIC8_9SPHI</name>
<organism evidence="5 6">
    <name type="scientific">Sphingobacterium oryzagri</name>
    <dbReference type="NCBI Taxonomy" id="3025669"/>
    <lineage>
        <taxon>Bacteria</taxon>
        <taxon>Pseudomonadati</taxon>
        <taxon>Bacteroidota</taxon>
        <taxon>Sphingobacteriia</taxon>
        <taxon>Sphingobacteriales</taxon>
        <taxon>Sphingobacteriaceae</taxon>
        <taxon>Sphingobacterium</taxon>
    </lineage>
</organism>
<dbReference type="RefSeq" id="WP_274267025.1">
    <property type="nucleotide sequence ID" value="NZ_CP117880.1"/>
</dbReference>
<protein>
    <submittedName>
        <fullName evidence="5">Rhamnogalacturonan acetylesterase</fullName>
    </submittedName>
</protein>
<keyword evidence="2" id="KW-0378">Hydrolase</keyword>
<evidence type="ECO:0000256" key="3">
    <source>
        <dbReference type="SAM" id="SignalP"/>
    </source>
</evidence>
<evidence type="ECO:0000256" key="2">
    <source>
        <dbReference type="ARBA" id="ARBA00022801"/>
    </source>
</evidence>
<evidence type="ECO:0000256" key="1">
    <source>
        <dbReference type="ARBA" id="ARBA00008668"/>
    </source>
</evidence>
<sequence length="447" mass="50879">MNKPVVYRKEKFKRFKYHIAVVALLLVNAKLLLAQSAVEQIDFTIHWRDKQAQLAPFTDDVGYGFEFGSEKQVTIRQEGEDRWLSAVKPFYFSVKVPEGNYKVTIHYRGLPGQTYQSTVRAESRRLQLEQVRIPDKPQTKQSFNVHIKSPIINDGTRVALKKPREVEKLDWDDKLTLEFQQTNAIAAIQIETIPNVTCVFLAGNSTVVNQEDEPWASWGQMIPRFFDQAVVVANHAESGLALSSFLTSNRLQKILSVAQPGDYLFIEFGHNDQKETGEKSGAYQGYSDRLRLFVEAFRSKGGIPVLVTSTERRFFDENGVLNYTLGDYPAAVRQVAKELHVPLIDLNKMTRTFYTALGVENSKKAFVHYPANTFPGQPEPLQDNTHFNTYGAYQIAKMVLQGIQDASLKLQDHMVDFTAYDPSYPDAFASYYWPPSIKQSERKPDGN</sequence>
<dbReference type="SUPFAM" id="SSF52266">
    <property type="entry name" value="SGNH hydrolase"/>
    <property type="match status" value="1"/>
</dbReference>
<keyword evidence="6" id="KW-1185">Reference proteome</keyword>
<proteinExistence type="inferred from homology"/>
<dbReference type="CDD" id="cd01821">
    <property type="entry name" value="Rhamnogalacturan_acetylesterase_like"/>
    <property type="match status" value="1"/>
</dbReference>
<dbReference type="InterPro" id="IPR036514">
    <property type="entry name" value="SGNH_hydro_sf"/>
</dbReference>
<dbReference type="Gene3D" id="3.40.50.1110">
    <property type="entry name" value="SGNH hydrolase"/>
    <property type="match status" value="1"/>
</dbReference>
<dbReference type="Gene3D" id="2.60.120.430">
    <property type="entry name" value="Galactose-binding lectin"/>
    <property type="match status" value="1"/>
</dbReference>
<dbReference type="PANTHER" id="PTHR43695:SF1">
    <property type="entry name" value="RHAMNOGALACTURONAN ACETYLESTERASE"/>
    <property type="match status" value="1"/>
</dbReference>
<evidence type="ECO:0000313" key="5">
    <source>
        <dbReference type="EMBL" id="WDF68292.1"/>
    </source>
</evidence>
<feature type="chain" id="PRO_5045622975" evidence="3">
    <location>
        <begin position="35"/>
        <end position="447"/>
    </location>
</feature>
<dbReference type="InterPro" id="IPR013830">
    <property type="entry name" value="SGNH_hydro"/>
</dbReference>
<accession>A0ABY7WIC8</accession>
<feature type="signal peptide" evidence="3">
    <location>
        <begin position="1"/>
        <end position="34"/>
    </location>
</feature>
<dbReference type="Proteomes" id="UP001221558">
    <property type="component" value="Chromosome"/>
</dbReference>
<dbReference type="EMBL" id="CP117880">
    <property type="protein sequence ID" value="WDF68292.1"/>
    <property type="molecule type" value="Genomic_DNA"/>
</dbReference>
<dbReference type="InterPro" id="IPR037459">
    <property type="entry name" value="RhgT-like"/>
</dbReference>
<dbReference type="Pfam" id="PF13472">
    <property type="entry name" value="Lipase_GDSL_2"/>
    <property type="match status" value="1"/>
</dbReference>
<dbReference type="SUPFAM" id="SSF49785">
    <property type="entry name" value="Galactose-binding domain-like"/>
    <property type="match status" value="1"/>
</dbReference>
<evidence type="ECO:0000259" key="4">
    <source>
        <dbReference type="Pfam" id="PF13472"/>
    </source>
</evidence>
<reference evidence="5 6" key="1">
    <citation type="submission" date="2023-02" db="EMBL/GenBank/DDBJ databases">
        <title>Genome sequence of Sphingobacterium sp. KACC 22765.</title>
        <authorList>
            <person name="Kim S."/>
            <person name="Heo J."/>
            <person name="Kwon S.-W."/>
        </authorList>
    </citation>
    <scope>NUCLEOTIDE SEQUENCE [LARGE SCALE GENOMIC DNA]</scope>
    <source>
        <strain evidence="5 6">KACC 22765</strain>
    </source>
</reference>